<organism evidence="1">
    <name type="scientific">marine sediment metagenome</name>
    <dbReference type="NCBI Taxonomy" id="412755"/>
    <lineage>
        <taxon>unclassified sequences</taxon>
        <taxon>metagenomes</taxon>
        <taxon>ecological metagenomes</taxon>
    </lineage>
</organism>
<feature type="non-terminal residue" evidence="1">
    <location>
        <position position="1"/>
    </location>
</feature>
<name>X0XMR8_9ZZZZ</name>
<reference evidence="1" key="1">
    <citation type="journal article" date="2014" name="Front. Microbiol.">
        <title>High frequency of phylogenetically diverse reductive dehalogenase-homologous genes in deep subseafloor sedimentary metagenomes.</title>
        <authorList>
            <person name="Kawai M."/>
            <person name="Futagami T."/>
            <person name="Toyoda A."/>
            <person name="Takaki Y."/>
            <person name="Nishi S."/>
            <person name="Hori S."/>
            <person name="Arai W."/>
            <person name="Tsubouchi T."/>
            <person name="Morono Y."/>
            <person name="Uchiyama I."/>
            <person name="Ito T."/>
            <person name="Fujiyama A."/>
            <person name="Inagaki F."/>
            <person name="Takami H."/>
        </authorList>
    </citation>
    <scope>NUCLEOTIDE SEQUENCE</scope>
    <source>
        <strain evidence="1">Expedition CK06-06</strain>
    </source>
</reference>
<dbReference type="EMBL" id="BARS01053985">
    <property type="protein sequence ID" value="GAG44470.1"/>
    <property type="molecule type" value="Genomic_DNA"/>
</dbReference>
<accession>X0XMR8</accession>
<sequence length="100" mass="11308">SGHGGGNQVDHMEGTSYKSVQKFDNLDVEAEIFGRVWLDFDIKKHQSKGLVLVKDGEVQATVKFPLAISKFKKHPQFESWIDKTSANMVKKGYEVVNRNL</sequence>
<evidence type="ECO:0000313" key="1">
    <source>
        <dbReference type="EMBL" id="GAG44470.1"/>
    </source>
</evidence>
<gene>
    <name evidence="1" type="ORF">S01H1_80004</name>
</gene>
<dbReference type="AlphaFoldDB" id="X0XMR8"/>
<proteinExistence type="predicted"/>
<protein>
    <submittedName>
        <fullName evidence="1">Uncharacterized protein</fullName>
    </submittedName>
</protein>
<comment type="caution">
    <text evidence="1">The sequence shown here is derived from an EMBL/GenBank/DDBJ whole genome shotgun (WGS) entry which is preliminary data.</text>
</comment>